<dbReference type="Proteomes" id="UP000823388">
    <property type="component" value="Chromosome 5N"/>
</dbReference>
<dbReference type="Pfam" id="PF00646">
    <property type="entry name" value="F-box"/>
    <property type="match status" value="1"/>
</dbReference>
<dbReference type="PANTHER" id="PTHR32141">
    <property type="match status" value="1"/>
</dbReference>
<evidence type="ECO:0000313" key="2">
    <source>
        <dbReference type="EMBL" id="KAG2590683.1"/>
    </source>
</evidence>
<proteinExistence type="predicted"/>
<protein>
    <recommendedName>
        <fullName evidence="1">F-box domain-containing protein</fullName>
    </recommendedName>
</protein>
<accession>A0A8T0S1J4</accession>
<comment type="caution">
    <text evidence="2">The sequence shown here is derived from an EMBL/GenBank/DDBJ whole genome shotgun (WGS) entry which is preliminary data.</text>
</comment>
<dbReference type="InterPro" id="IPR055302">
    <property type="entry name" value="F-box_dom-containing"/>
</dbReference>
<dbReference type="EMBL" id="CM029046">
    <property type="protein sequence ID" value="KAG2590683.1"/>
    <property type="molecule type" value="Genomic_DNA"/>
</dbReference>
<keyword evidence="3" id="KW-1185">Reference proteome</keyword>
<dbReference type="InterPro" id="IPR001810">
    <property type="entry name" value="F-box_dom"/>
</dbReference>
<dbReference type="AlphaFoldDB" id="A0A8T0S1J4"/>
<organism evidence="2 3">
    <name type="scientific">Panicum virgatum</name>
    <name type="common">Blackwell switchgrass</name>
    <dbReference type="NCBI Taxonomy" id="38727"/>
    <lineage>
        <taxon>Eukaryota</taxon>
        <taxon>Viridiplantae</taxon>
        <taxon>Streptophyta</taxon>
        <taxon>Embryophyta</taxon>
        <taxon>Tracheophyta</taxon>
        <taxon>Spermatophyta</taxon>
        <taxon>Magnoliopsida</taxon>
        <taxon>Liliopsida</taxon>
        <taxon>Poales</taxon>
        <taxon>Poaceae</taxon>
        <taxon>PACMAD clade</taxon>
        <taxon>Panicoideae</taxon>
        <taxon>Panicodae</taxon>
        <taxon>Paniceae</taxon>
        <taxon>Panicinae</taxon>
        <taxon>Panicum</taxon>
        <taxon>Panicum sect. Hiantes</taxon>
    </lineage>
</organism>
<dbReference type="InterPro" id="IPR036047">
    <property type="entry name" value="F-box-like_dom_sf"/>
</dbReference>
<gene>
    <name evidence="2" type="ORF">PVAP13_5NG445800</name>
</gene>
<evidence type="ECO:0000313" key="3">
    <source>
        <dbReference type="Proteomes" id="UP000823388"/>
    </source>
</evidence>
<feature type="domain" description="F-box" evidence="1">
    <location>
        <begin position="9"/>
        <end position="45"/>
    </location>
</feature>
<dbReference type="PANTHER" id="PTHR32141:SF26">
    <property type="entry name" value="OS08G0328600 PROTEIN"/>
    <property type="match status" value="1"/>
</dbReference>
<dbReference type="SUPFAM" id="SSF81383">
    <property type="entry name" value="F-box domain"/>
    <property type="match status" value="1"/>
</dbReference>
<evidence type="ECO:0000259" key="1">
    <source>
        <dbReference type="Pfam" id="PF00646"/>
    </source>
</evidence>
<reference evidence="2" key="1">
    <citation type="submission" date="2020-05" db="EMBL/GenBank/DDBJ databases">
        <title>WGS assembly of Panicum virgatum.</title>
        <authorList>
            <person name="Lovell J.T."/>
            <person name="Jenkins J."/>
            <person name="Shu S."/>
            <person name="Juenger T.E."/>
            <person name="Schmutz J."/>
        </authorList>
    </citation>
    <scope>NUCLEOTIDE SEQUENCE</scope>
    <source>
        <strain evidence="2">AP13</strain>
    </source>
</reference>
<sequence length="518" mass="59109">MAAAGSSCLSDLSDDLLRRILFFAPAREAAATAVLSRRWRPLWRTSGAVNLDSRSYDHLFPETEEDRQRELRVERSFSWPKREAFFGGAKAALAAAEGRVKRLTFTVTEESKIHLTRRPRIHRAHHESLMEHDLLDAMVSHPAARRVEELRVWVPATRGAPGARRRRLLSPDGAPPPGAAAFPRLASLRLHGCSVSIIDLQRIVDAAPKLATLHLESLYLLHGETMDVLPPTVVEIEFFQIRCRAVTALVFADCSYGYGCNKVGVELDAPMQQYFQYKGAVHLLHRFSLKPQASSRMVRVDLHAYIETHTWDPIQEQPFWQFIQKFSTTKSLKLKLDFSMDQVALTDKNVQDEILCDKLFDIVERLELEALSMILQGRHQCKECQADFDKSVSIFRRRHRKKQMVLPGGDDDHGYDEGFGIPELREHSFSCLKNCLTRVSLHFCMMEPNCLGVQLAKFFIENAMVLEEMFLDDGSQKMCEHVNPSISRWMRSKSISRWIANSAKRRKFTSSVAVLLPH</sequence>
<name>A0A8T0S1J4_PANVG</name>